<keyword evidence="1" id="KW-0812">Transmembrane</keyword>
<feature type="transmembrane region" description="Helical" evidence="1">
    <location>
        <begin position="59"/>
        <end position="84"/>
    </location>
</feature>
<dbReference type="AlphaFoldDB" id="G5GH74"/>
<keyword evidence="1" id="KW-1133">Transmembrane helix</keyword>
<keyword evidence="3" id="KW-1185">Reference proteome</keyword>
<feature type="transmembrane region" description="Helical" evidence="1">
    <location>
        <begin position="274"/>
        <end position="298"/>
    </location>
</feature>
<dbReference type="PANTHER" id="PTHR43471:SF12">
    <property type="entry name" value="HYPOTHETICAL MEMBRANE PROTEIN, CONSERVED"/>
    <property type="match status" value="1"/>
</dbReference>
<dbReference type="GO" id="GO:0005886">
    <property type="term" value="C:plasma membrane"/>
    <property type="evidence" value="ECO:0007669"/>
    <property type="project" value="UniProtKB-SubCell"/>
</dbReference>
<keyword evidence="1" id="KW-0472">Membrane</keyword>
<protein>
    <recommendedName>
        <fullName evidence="4">ABC-2 type transporter domain-containing protein</fullName>
    </recommendedName>
</protein>
<comment type="caution">
    <text evidence="2">The sequence shown here is derived from an EMBL/GenBank/DDBJ whole genome shotgun (WGS) entry which is preliminary data.</text>
</comment>
<dbReference type="RefSeq" id="WP_005540218.1">
    <property type="nucleotide sequence ID" value="NZ_JH378831.1"/>
</dbReference>
<organism evidence="2 3">
    <name type="scientific">Johnsonella ignava ATCC 51276</name>
    <dbReference type="NCBI Taxonomy" id="679200"/>
    <lineage>
        <taxon>Bacteria</taxon>
        <taxon>Bacillati</taxon>
        <taxon>Bacillota</taxon>
        <taxon>Clostridia</taxon>
        <taxon>Lachnospirales</taxon>
        <taxon>Lachnospiraceae</taxon>
        <taxon>Johnsonella</taxon>
    </lineage>
</organism>
<evidence type="ECO:0000256" key="1">
    <source>
        <dbReference type="SAM" id="Phobius"/>
    </source>
</evidence>
<evidence type="ECO:0008006" key="4">
    <source>
        <dbReference type="Google" id="ProtNLM"/>
    </source>
</evidence>
<name>G5GH74_9FIRM</name>
<feature type="transmembrane region" description="Helical" evidence="1">
    <location>
        <begin position="176"/>
        <end position="201"/>
    </location>
</feature>
<dbReference type="eggNOG" id="COG1277">
    <property type="taxonomic scope" value="Bacteria"/>
</dbReference>
<feature type="transmembrane region" description="Helical" evidence="1">
    <location>
        <begin position="147"/>
        <end position="164"/>
    </location>
</feature>
<dbReference type="HOGENOM" id="CLU_066398_1_0_9"/>
<dbReference type="EMBL" id="ACZL01000015">
    <property type="protein sequence ID" value="EHI55871.1"/>
    <property type="molecule type" value="Genomic_DNA"/>
</dbReference>
<dbReference type="Pfam" id="PF12679">
    <property type="entry name" value="ABC2_membrane_2"/>
    <property type="match status" value="1"/>
</dbReference>
<feature type="transmembrane region" description="Helical" evidence="1">
    <location>
        <begin position="20"/>
        <end position="39"/>
    </location>
</feature>
<dbReference type="PANTHER" id="PTHR43471">
    <property type="entry name" value="ABC TRANSPORTER PERMEASE"/>
    <property type="match status" value="1"/>
</dbReference>
<accession>G5GH74</accession>
<dbReference type="STRING" id="679200.HMPREF9333_00914"/>
<gene>
    <name evidence="2" type="ORF">HMPREF9333_00914</name>
</gene>
<reference evidence="2 3" key="1">
    <citation type="submission" date="2011-08" db="EMBL/GenBank/DDBJ databases">
        <title>The Genome Sequence of Johnsonella ignava ATCC 51276.</title>
        <authorList>
            <consortium name="The Broad Institute Genome Sequencing Platform"/>
            <person name="Earl A."/>
            <person name="Ward D."/>
            <person name="Feldgarden M."/>
            <person name="Gevers D."/>
            <person name="Izard J."/>
            <person name="Blanton J.M."/>
            <person name="Baranova O.V."/>
            <person name="Dewhirst F.E."/>
            <person name="Young S.K."/>
            <person name="Zeng Q."/>
            <person name="Gargeya S."/>
            <person name="Fitzgerald M."/>
            <person name="Haas B."/>
            <person name="Abouelleil A."/>
            <person name="Alvarado L."/>
            <person name="Arachchi H.M."/>
            <person name="Berlin A."/>
            <person name="Brown A."/>
            <person name="Chapman S.B."/>
            <person name="Chen Z."/>
            <person name="Dunbar C."/>
            <person name="Freedman E."/>
            <person name="Gearin G."/>
            <person name="Gellesch M."/>
            <person name="Goldberg J."/>
            <person name="Griggs A."/>
            <person name="Gujja S."/>
            <person name="Heiman D."/>
            <person name="Howarth C."/>
            <person name="Larson L."/>
            <person name="Lui A."/>
            <person name="MacDonald P.J.P."/>
            <person name="Montmayeur A."/>
            <person name="Murphy C."/>
            <person name="Neiman D."/>
            <person name="Pearson M."/>
            <person name="Priest M."/>
            <person name="Roberts A."/>
            <person name="Saif S."/>
            <person name="Shea T."/>
            <person name="Shenoy N."/>
            <person name="Sisk P."/>
            <person name="Stolte C."/>
            <person name="Sykes S."/>
            <person name="Wortman J."/>
            <person name="Nusbaum C."/>
            <person name="Birren B."/>
        </authorList>
    </citation>
    <scope>NUCLEOTIDE SEQUENCE [LARGE SCALE GENOMIC DNA]</scope>
    <source>
        <strain evidence="2 3">ATCC 51276</strain>
    </source>
</reference>
<evidence type="ECO:0000313" key="2">
    <source>
        <dbReference type="EMBL" id="EHI55871.1"/>
    </source>
</evidence>
<proteinExistence type="predicted"/>
<feature type="transmembrane region" description="Helical" evidence="1">
    <location>
        <begin position="111"/>
        <end position="135"/>
    </location>
</feature>
<dbReference type="Proteomes" id="UP000003011">
    <property type="component" value="Unassembled WGS sequence"/>
</dbReference>
<evidence type="ECO:0000313" key="3">
    <source>
        <dbReference type="Proteomes" id="UP000003011"/>
    </source>
</evidence>
<dbReference type="GO" id="GO:0140359">
    <property type="term" value="F:ABC-type transporter activity"/>
    <property type="evidence" value="ECO:0007669"/>
    <property type="project" value="InterPro"/>
</dbReference>
<sequence length="309" mass="33733">MIINPVYTYEKKVMVRSIKFSIAISLFNAFLAFIVFVSMSSVIQNVKTTAMVQYTSFLMIFRLVALIEFLVVLFIIPALTAGAISSEKERKTLDLLYTTRIKPFDIVAGKFLAAFFATFMLVVSSLPVMALVFVYGGITVGDILKLSISYLLVIYYAGSIGLFASSLSRSTNVAAAAAYAVLIVLMLATLPHGILSGGFSIEASEQTLLPMDAGAVGDAYAHENASLLMGWIYSTNPITVFYINLNMVIGNKETIDSIFDLIGGSGSGFIRQNWFIIGMGFQFTAATVLTALSVCNITPYSRFKLFKRD</sequence>